<dbReference type="PANTHER" id="PTHR43820">
    <property type="entry name" value="HIGH-AFFINITY BRANCHED-CHAIN AMINO ACID TRANSPORT ATP-BINDING PROTEIN LIVF"/>
    <property type="match status" value="1"/>
</dbReference>
<dbReference type="InterPro" id="IPR027417">
    <property type="entry name" value="P-loop_NTPase"/>
</dbReference>
<evidence type="ECO:0000313" key="8">
    <source>
        <dbReference type="Proteomes" id="UP000215199"/>
    </source>
</evidence>
<dbReference type="GO" id="GO:0016887">
    <property type="term" value="F:ATP hydrolysis activity"/>
    <property type="evidence" value="ECO:0007669"/>
    <property type="project" value="InterPro"/>
</dbReference>
<evidence type="ECO:0000256" key="4">
    <source>
        <dbReference type="ARBA" id="ARBA00022840"/>
    </source>
</evidence>
<gene>
    <name evidence="7" type="ORF">CF165_27435</name>
</gene>
<dbReference type="CDD" id="cd03224">
    <property type="entry name" value="ABC_TM1139_LivF_branched"/>
    <property type="match status" value="1"/>
</dbReference>
<evidence type="ECO:0000256" key="2">
    <source>
        <dbReference type="ARBA" id="ARBA00022448"/>
    </source>
</evidence>
<dbReference type="Gene3D" id="3.40.50.300">
    <property type="entry name" value="P-loop containing nucleotide triphosphate hydrolases"/>
    <property type="match status" value="1"/>
</dbReference>
<evidence type="ECO:0000256" key="1">
    <source>
        <dbReference type="ARBA" id="ARBA00005417"/>
    </source>
</evidence>
<dbReference type="Pfam" id="PF00005">
    <property type="entry name" value="ABC_tran"/>
    <property type="match status" value="1"/>
</dbReference>
<dbReference type="OrthoDB" id="9776369at2"/>
<keyword evidence="4 7" id="KW-0067">ATP-binding</keyword>
<comment type="similarity">
    <text evidence="1">Belongs to the ABC transporter superfamily.</text>
</comment>
<dbReference type="InterPro" id="IPR003439">
    <property type="entry name" value="ABC_transporter-like_ATP-bd"/>
</dbReference>
<reference evidence="8" key="1">
    <citation type="submission" date="2017-07" db="EMBL/GenBank/DDBJ databases">
        <title>Comparative genome mining reveals phylogenetic distribution patterns of secondary metabolites in Amycolatopsis.</title>
        <authorList>
            <person name="Adamek M."/>
            <person name="Alanjary M."/>
            <person name="Sales-Ortells H."/>
            <person name="Goodfellow M."/>
            <person name="Bull A.T."/>
            <person name="Kalinowski J."/>
            <person name="Ziemert N."/>
        </authorList>
    </citation>
    <scope>NUCLEOTIDE SEQUENCE [LARGE SCALE GENOMIC DNA]</scope>
    <source>
        <strain evidence="8">H5</strain>
    </source>
</reference>
<feature type="domain" description="ABC transporter" evidence="6">
    <location>
        <begin position="12"/>
        <end position="240"/>
    </location>
</feature>
<evidence type="ECO:0000259" key="6">
    <source>
        <dbReference type="PROSITE" id="PS50893"/>
    </source>
</evidence>
<dbReference type="GO" id="GO:0005524">
    <property type="term" value="F:ATP binding"/>
    <property type="evidence" value="ECO:0007669"/>
    <property type="project" value="UniProtKB-KW"/>
</dbReference>
<dbReference type="GO" id="GO:0015658">
    <property type="term" value="F:branched-chain amino acid transmembrane transporter activity"/>
    <property type="evidence" value="ECO:0007669"/>
    <property type="project" value="TreeGrafter"/>
</dbReference>
<dbReference type="SMART" id="SM00382">
    <property type="entry name" value="AAA"/>
    <property type="match status" value="1"/>
</dbReference>
<dbReference type="EMBL" id="NMUL01000030">
    <property type="protein sequence ID" value="OXM64081.1"/>
    <property type="molecule type" value="Genomic_DNA"/>
</dbReference>
<comment type="caution">
    <text evidence="7">The sequence shown here is derived from an EMBL/GenBank/DDBJ whole genome shotgun (WGS) entry which is preliminary data.</text>
</comment>
<dbReference type="InterPro" id="IPR003593">
    <property type="entry name" value="AAA+_ATPase"/>
</dbReference>
<dbReference type="PROSITE" id="PS50893">
    <property type="entry name" value="ABC_TRANSPORTER_2"/>
    <property type="match status" value="1"/>
</dbReference>
<dbReference type="PANTHER" id="PTHR43820:SF4">
    <property type="entry name" value="HIGH-AFFINITY BRANCHED-CHAIN AMINO ACID TRANSPORT ATP-BINDING PROTEIN LIVF"/>
    <property type="match status" value="1"/>
</dbReference>
<evidence type="ECO:0000256" key="3">
    <source>
        <dbReference type="ARBA" id="ARBA00022741"/>
    </source>
</evidence>
<dbReference type="SUPFAM" id="SSF52540">
    <property type="entry name" value="P-loop containing nucleoside triphosphate hydrolases"/>
    <property type="match status" value="1"/>
</dbReference>
<dbReference type="RefSeq" id="WP_093950450.1">
    <property type="nucleotide sequence ID" value="NZ_NMUL01000030.1"/>
</dbReference>
<keyword evidence="2" id="KW-0813">Transport</keyword>
<protein>
    <submittedName>
        <fullName evidence="7">ABC transporter ATP-binding protein</fullName>
    </submittedName>
</protein>
<dbReference type="AlphaFoldDB" id="A0A229SZG8"/>
<keyword evidence="3" id="KW-0547">Nucleotide-binding</keyword>
<dbReference type="InterPro" id="IPR052156">
    <property type="entry name" value="BCAA_Transport_ATP-bd_LivF"/>
</dbReference>
<keyword evidence="5" id="KW-0029">Amino-acid transport</keyword>
<keyword evidence="8" id="KW-1185">Reference proteome</keyword>
<evidence type="ECO:0000313" key="7">
    <source>
        <dbReference type="EMBL" id="OXM64081.1"/>
    </source>
</evidence>
<proteinExistence type="inferred from homology"/>
<dbReference type="GO" id="GO:0015807">
    <property type="term" value="P:L-amino acid transport"/>
    <property type="evidence" value="ECO:0007669"/>
    <property type="project" value="TreeGrafter"/>
</dbReference>
<sequence>MTVNSTLDAPALEVDGVSAGYGPTAVLREVSFTVPAGSVAALLGPNGAGKTTMLRAVSGLLPVRSGTIRMAGRDVTRERSHRRFARGLCHVPEGRGVFRGLTVRENLVLQAAAGREDDALERAVAAFPILGERLGQQAGTLSGGQQQMLAMAAAHVRSPGLVLVDEASLGLAPIIVDEIFGFLQQCADDGAALLIVDQFARRALALADTAYVLRRGRIVHGGPAADLLNSDLFGSYLGGRLD</sequence>
<accession>A0A229SZG8</accession>
<evidence type="ECO:0000256" key="5">
    <source>
        <dbReference type="ARBA" id="ARBA00022970"/>
    </source>
</evidence>
<organism evidence="7 8">
    <name type="scientific">Amycolatopsis vastitatis</name>
    <dbReference type="NCBI Taxonomy" id="1905142"/>
    <lineage>
        <taxon>Bacteria</taxon>
        <taxon>Bacillati</taxon>
        <taxon>Actinomycetota</taxon>
        <taxon>Actinomycetes</taxon>
        <taxon>Pseudonocardiales</taxon>
        <taxon>Pseudonocardiaceae</taxon>
        <taxon>Amycolatopsis</taxon>
    </lineage>
</organism>
<dbReference type="Proteomes" id="UP000215199">
    <property type="component" value="Unassembled WGS sequence"/>
</dbReference>
<name>A0A229SZG8_9PSEU</name>